<evidence type="ECO:0000313" key="2">
    <source>
        <dbReference type="Proteomes" id="UP000789366"/>
    </source>
</evidence>
<name>A0ACA9QW38_9GLOM</name>
<sequence>SIAFLENGDLAIVKGEPVYRVYIFSKSNSSGKHKWTCKNSIELEKSTYIESYYISKKGKLFMSFRMPFVVTQWDLITRKFDMQYILNWDLTPFDLCGLKIELNGDNTLLAMACYKGLNKSIVYIYLTKSGMMVANS</sequence>
<evidence type="ECO:0000313" key="1">
    <source>
        <dbReference type="EMBL" id="CAG8766719.1"/>
    </source>
</evidence>
<proteinExistence type="predicted"/>
<keyword evidence="2" id="KW-1185">Reference proteome</keyword>
<protein>
    <submittedName>
        <fullName evidence="1">15259_t:CDS:1</fullName>
    </submittedName>
</protein>
<feature type="non-terminal residue" evidence="1">
    <location>
        <position position="136"/>
    </location>
</feature>
<dbReference type="Proteomes" id="UP000789366">
    <property type="component" value="Unassembled WGS sequence"/>
</dbReference>
<gene>
    <name evidence="1" type="ORF">SPELUC_LOCUS15509</name>
</gene>
<accession>A0ACA9QW38</accession>
<reference evidence="1" key="1">
    <citation type="submission" date="2021-06" db="EMBL/GenBank/DDBJ databases">
        <authorList>
            <person name="Kallberg Y."/>
            <person name="Tangrot J."/>
            <person name="Rosling A."/>
        </authorList>
    </citation>
    <scope>NUCLEOTIDE SEQUENCE</scope>
    <source>
        <strain evidence="1">28 12/20/2015</strain>
    </source>
</reference>
<feature type="non-terminal residue" evidence="1">
    <location>
        <position position="1"/>
    </location>
</feature>
<organism evidence="1 2">
    <name type="scientific">Cetraspora pellucida</name>
    <dbReference type="NCBI Taxonomy" id="1433469"/>
    <lineage>
        <taxon>Eukaryota</taxon>
        <taxon>Fungi</taxon>
        <taxon>Fungi incertae sedis</taxon>
        <taxon>Mucoromycota</taxon>
        <taxon>Glomeromycotina</taxon>
        <taxon>Glomeromycetes</taxon>
        <taxon>Diversisporales</taxon>
        <taxon>Gigasporaceae</taxon>
        <taxon>Cetraspora</taxon>
    </lineage>
</organism>
<comment type="caution">
    <text evidence="1">The sequence shown here is derived from an EMBL/GenBank/DDBJ whole genome shotgun (WGS) entry which is preliminary data.</text>
</comment>
<dbReference type="EMBL" id="CAJVPW010051548">
    <property type="protein sequence ID" value="CAG8766719.1"/>
    <property type="molecule type" value="Genomic_DNA"/>
</dbReference>